<evidence type="ECO:0000256" key="1">
    <source>
        <dbReference type="PROSITE-ProRule" id="PRU00325"/>
    </source>
</evidence>
<dbReference type="Proteomes" id="UP000887540">
    <property type="component" value="Unplaced"/>
</dbReference>
<keyword evidence="1" id="KW-0863">Zinc-finger</keyword>
<dbReference type="AlphaFoldDB" id="A0A914DB43"/>
<keyword evidence="4" id="KW-1185">Reference proteome</keyword>
<accession>A0A914DB43</accession>
<reference evidence="5" key="1">
    <citation type="submission" date="2022-11" db="UniProtKB">
        <authorList>
            <consortium name="WormBaseParasite"/>
        </authorList>
    </citation>
    <scope>IDENTIFICATION</scope>
</reference>
<evidence type="ECO:0000313" key="4">
    <source>
        <dbReference type="Proteomes" id="UP000887540"/>
    </source>
</evidence>
<evidence type="ECO:0000313" key="5">
    <source>
        <dbReference type="WBParaSite" id="ACRNAN_scaffold22320.g21784.t1"/>
    </source>
</evidence>
<dbReference type="InterPro" id="IPR007527">
    <property type="entry name" value="Znf_SWIM"/>
</dbReference>
<dbReference type="WBParaSite" id="ACRNAN_scaffold22320.g21784.t1">
    <property type="protein sequence ID" value="ACRNAN_scaffold22320.g21784.t1"/>
    <property type="gene ID" value="ACRNAN_scaffold22320.g21784"/>
</dbReference>
<evidence type="ECO:0000256" key="2">
    <source>
        <dbReference type="SAM" id="MobiDB-lite"/>
    </source>
</evidence>
<name>A0A914DB43_9BILA</name>
<dbReference type="GO" id="GO:0008270">
    <property type="term" value="F:zinc ion binding"/>
    <property type="evidence" value="ECO:0007669"/>
    <property type="project" value="UniProtKB-KW"/>
</dbReference>
<protein>
    <submittedName>
        <fullName evidence="5">SWIM-type domain-containing protein</fullName>
    </submittedName>
</protein>
<dbReference type="PROSITE" id="PS50966">
    <property type="entry name" value="ZF_SWIM"/>
    <property type="match status" value="1"/>
</dbReference>
<sequence length="158" mass="18759">MEKMVEDWSQELKEKPPSKTPTIALADFDKAYALKTEIASKTRACLLYKNDYFMFPTTGIKNVQAQDYKAWLDKFIHNKFESWEEYRNERFRFHAVDMVNDYWCTCAVGYKRPRCKHSVFVMAHKNVVEYPDSSKSKPLSVKRSRGRPKKARFALRRD</sequence>
<feature type="domain" description="SWIM-type" evidence="3">
    <location>
        <begin position="94"/>
        <end position="126"/>
    </location>
</feature>
<organism evidence="4 5">
    <name type="scientific">Acrobeloides nanus</name>
    <dbReference type="NCBI Taxonomy" id="290746"/>
    <lineage>
        <taxon>Eukaryota</taxon>
        <taxon>Metazoa</taxon>
        <taxon>Ecdysozoa</taxon>
        <taxon>Nematoda</taxon>
        <taxon>Chromadorea</taxon>
        <taxon>Rhabditida</taxon>
        <taxon>Tylenchina</taxon>
        <taxon>Cephalobomorpha</taxon>
        <taxon>Cephaloboidea</taxon>
        <taxon>Cephalobidae</taxon>
        <taxon>Acrobeloides</taxon>
    </lineage>
</organism>
<keyword evidence="1" id="KW-0479">Metal-binding</keyword>
<proteinExistence type="predicted"/>
<keyword evidence="1" id="KW-0862">Zinc</keyword>
<feature type="compositionally biased region" description="Basic residues" evidence="2">
    <location>
        <begin position="140"/>
        <end position="158"/>
    </location>
</feature>
<feature type="region of interest" description="Disordered" evidence="2">
    <location>
        <begin position="131"/>
        <end position="158"/>
    </location>
</feature>
<evidence type="ECO:0000259" key="3">
    <source>
        <dbReference type="PROSITE" id="PS50966"/>
    </source>
</evidence>